<dbReference type="NCBIfam" id="TIGR00331">
    <property type="entry name" value="hrcA"/>
    <property type="match status" value="1"/>
</dbReference>
<evidence type="ECO:0000256" key="4">
    <source>
        <dbReference type="ARBA" id="ARBA00023163"/>
    </source>
</evidence>
<evidence type="ECO:0000256" key="3">
    <source>
        <dbReference type="ARBA" id="ARBA00023016"/>
    </source>
</evidence>
<proteinExistence type="inferred from homology"/>
<accession>A0A6J4M6A7</accession>
<dbReference type="GO" id="GO:0045892">
    <property type="term" value="P:negative regulation of DNA-templated transcription"/>
    <property type="evidence" value="ECO:0007669"/>
    <property type="project" value="UniProtKB-UniRule"/>
</dbReference>
<sequence length="360" mass="40005">MSNLVNLTNRQQQVLWATIRHYIATAEPVGSEALVRDYNLSVSSATIRNAMAALEKGGLLFQPHTSAGRVPSDSGYRIYVNQLIVPSHDSTQQVAHLLNDRLNAEDWSFEAVLRGAAQILATVSGYITLITTPQTHTSHLRHVQLVPVDTTRVMLIFVTDSYETQSALIELPLSVDTANLDADLLERELQILSNFLNSQLRGRAIAELATIDWSELDREFERYADLLRTILVELTRRSQPPAPAQIVISGLAEVLRQPEFSELQQVQTIIHLLEEEQHQLVPLIFERSDLQQPGKRVTIRIGAENPLEPMRTCTLISSTYHKDSVPVGSVGILGPTRMVYENAIALVEAAADYLSDALSS</sequence>
<dbReference type="InterPro" id="IPR029016">
    <property type="entry name" value="GAF-like_dom_sf"/>
</dbReference>
<organism evidence="7">
    <name type="scientific">uncultured Leptolyngbya sp</name>
    <dbReference type="NCBI Taxonomy" id="332963"/>
    <lineage>
        <taxon>Bacteria</taxon>
        <taxon>Bacillati</taxon>
        <taxon>Cyanobacteriota</taxon>
        <taxon>Cyanophyceae</taxon>
        <taxon>Leptolyngbyales</taxon>
        <taxon>Leptolyngbyaceae</taxon>
        <taxon>Leptolyngbya group</taxon>
        <taxon>Leptolyngbya</taxon>
        <taxon>environmental samples</taxon>
    </lineage>
</organism>
<keyword evidence="2 5" id="KW-0805">Transcription regulation</keyword>
<dbReference type="GO" id="GO:0003677">
    <property type="term" value="F:DNA binding"/>
    <property type="evidence" value="ECO:0007669"/>
    <property type="project" value="InterPro"/>
</dbReference>
<name>A0A6J4M6A7_9CYAN</name>
<dbReference type="PIRSF" id="PIRSF005485">
    <property type="entry name" value="HrcA"/>
    <property type="match status" value="1"/>
</dbReference>
<keyword evidence="3 5" id="KW-0346">Stress response</keyword>
<dbReference type="InterPro" id="IPR036390">
    <property type="entry name" value="WH_DNA-bd_sf"/>
</dbReference>
<protein>
    <recommendedName>
        <fullName evidence="5">Heat-inducible transcription repressor HrcA</fullName>
    </recommendedName>
</protein>
<keyword evidence="1 5" id="KW-0678">Repressor</keyword>
<feature type="domain" description="Heat-inducible transcription repressor HrcA C-terminal" evidence="6">
    <location>
        <begin position="110"/>
        <end position="344"/>
    </location>
</feature>
<dbReference type="Gene3D" id="3.30.390.60">
    <property type="entry name" value="Heat-inducible transcription repressor hrca homolog, domain 3"/>
    <property type="match status" value="1"/>
</dbReference>
<reference evidence="7" key="1">
    <citation type="submission" date="2020-02" db="EMBL/GenBank/DDBJ databases">
        <authorList>
            <person name="Meier V. D."/>
        </authorList>
    </citation>
    <scope>NUCLEOTIDE SEQUENCE</scope>
    <source>
        <strain evidence="7">AVDCRST_MAG94</strain>
    </source>
</reference>
<dbReference type="HAMAP" id="MF_00081">
    <property type="entry name" value="HrcA"/>
    <property type="match status" value="1"/>
</dbReference>
<dbReference type="Gene3D" id="3.30.450.40">
    <property type="match status" value="1"/>
</dbReference>
<comment type="similarity">
    <text evidence="5">Belongs to the HrcA family.</text>
</comment>
<evidence type="ECO:0000313" key="7">
    <source>
        <dbReference type="EMBL" id="CAA9347156.1"/>
    </source>
</evidence>
<dbReference type="InterPro" id="IPR021153">
    <property type="entry name" value="HrcA_C"/>
</dbReference>
<evidence type="ECO:0000256" key="2">
    <source>
        <dbReference type="ARBA" id="ARBA00023015"/>
    </source>
</evidence>
<keyword evidence="4 5" id="KW-0804">Transcription</keyword>
<dbReference type="Gene3D" id="1.10.10.10">
    <property type="entry name" value="Winged helix-like DNA-binding domain superfamily/Winged helix DNA-binding domain"/>
    <property type="match status" value="1"/>
</dbReference>
<dbReference type="SUPFAM" id="SSF55781">
    <property type="entry name" value="GAF domain-like"/>
    <property type="match status" value="1"/>
</dbReference>
<evidence type="ECO:0000256" key="5">
    <source>
        <dbReference type="HAMAP-Rule" id="MF_00081"/>
    </source>
</evidence>
<dbReference type="InterPro" id="IPR036388">
    <property type="entry name" value="WH-like_DNA-bd_sf"/>
</dbReference>
<comment type="function">
    <text evidence="5">Negative regulator of class I heat shock genes (grpE-dnaK-dnaJ and groELS operons). Prevents heat-shock induction of these operons.</text>
</comment>
<gene>
    <name evidence="5" type="primary">hrcA</name>
    <name evidence="7" type="ORF">AVDCRST_MAG94-2591</name>
</gene>
<dbReference type="Pfam" id="PF01628">
    <property type="entry name" value="HrcA"/>
    <property type="match status" value="1"/>
</dbReference>
<dbReference type="PANTHER" id="PTHR34824">
    <property type="entry name" value="HEAT-INDUCIBLE TRANSCRIPTION REPRESSOR HRCA"/>
    <property type="match status" value="1"/>
</dbReference>
<evidence type="ECO:0000256" key="1">
    <source>
        <dbReference type="ARBA" id="ARBA00022491"/>
    </source>
</evidence>
<dbReference type="InterPro" id="IPR023120">
    <property type="entry name" value="WHTH_transcript_rep_HrcA_IDD"/>
</dbReference>
<dbReference type="InterPro" id="IPR002571">
    <property type="entry name" value="HrcA"/>
</dbReference>
<dbReference type="PANTHER" id="PTHR34824:SF1">
    <property type="entry name" value="HEAT-INDUCIBLE TRANSCRIPTION REPRESSOR HRCA"/>
    <property type="match status" value="1"/>
</dbReference>
<evidence type="ECO:0000259" key="6">
    <source>
        <dbReference type="Pfam" id="PF01628"/>
    </source>
</evidence>
<dbReference type="SUPFAM" id="SSF46785">
    <property type="entry name" value="Winged helix' DNA-binding domain"/>
    <property type="match status" value="1"/>
</dbReference>
<dbReference type="AlphaFoldDB" id="A0A6J4M6A7"/>
<dbReference type="EMBL" id="CADCTY010000907">
    <property type="protein sequence ID" value="CAA9347156.1"/>
    <property type="molecule type" value="Genomic_DNA"/>
</dbReference>